<dbReference type="EMBL" id="JAJNBZ010000023">
    <property type="protein sequence ID" value="MCE5172055.1"/>
    <property type="molecule type" value="Genomic_DNA"/>
</dbReference>
<comment type="caution">
    <text evidence="1">The sequence shown here is derived from an EMBL/GenBank/DDBJ whole genome shotgun (WGS) entry which is preliminary data.</text>
</comment>
<accession>A0ABS8YJI3</accession>
<protein>
    <submittedName>
        <fullName evidence="1">Uncharacterized protein</fullName>
    </submittedName>
</protein>
<evidence type="ECO:0000313" key="1">
    <source>
        <dbReference type="EMBL" id="MCE5172055.1"/>
    </source>
</evidence>
<sequence length="51" mass="5545">MNNYIAVGKDKFSIDPTAKNVVGADIYAHYEKGINNLNDAVSQGYIIVENG</sequence>
<proteinExistence type="predicted"/>
<evidence type="ECO:0000313" key="2">
    <source>
        <dbReference type="Proteomes" id="UP001199916"/>
    </source>
</evidence>
<keyword evidence="2" id="KW-1185">Reference proteome</keyword>
<dbReference type="RefSeq" id="WP_233698350.1">
    <property type="nucleotide sequence ID" value="NZ_JAJNBZ010000023.1"/>
</dbReference>
<organism evidence="1 2">
    <name type="scientific">Paenibacillus profundus</name>
    <dbReference type="NCBI Taxonomy" id="1173085"/>
    <lineage>
        <taxon>Bacteria</taxon>
        <taxon>Bacillati</taxon>
        <taxon>Bacillota</taxon>
        <taxon>Bacilli</taxon>
        <taxon>Bacillales</taxon>
        <taxon>Paenibacillaceae</taxon>
        <taxon>Paenibacillus</taxon>
    </lineage>
</organism>
<name>A0ABS8YJI3_9BACL</name>
<reference evidence="1 2" key="1">
    <citation type="submission" date="2021-11" db="EMBL/GenBank/DDBJ databases">
        <title>Draft genome sequence of Paenibacillus profundus YoMME, a new Gram-positive bacteria with exoelectrogenic properties.</title>
        <authorList>
            <person name="Hubenova Y."/>
            <person name="Hubenova E."/>
            <person name="Manasiev Y."/>
            <person name="Peykov S."/>
            <person name="Mitov M."/>
        </authorList>
    </citation>
    <scope>NUCLEOTIDE SEQUENCE [LARGE SCALE GENOMIC DNA]</scope>
    <source>
        <strain evidence="1 2">YoMME</strain>
    </source>
</reference>
<dbReference type="Proteomes" id="UP001199916">
    <property type="component" value="Unassembled WGS sequence"/>
</dbReference>
<gene>
    <name evidence="1" type="ORF">LQV63_22490</name>
</gene>